<dbReference type="EMBL" id="CP003538">
    <property type="protein sequence ID" value="AGH98471.1"/>
    <property type="molecule type" value="Genomic_DNA"/>
</dbReference>
<dbReference type="GO" id="GO:0003677">
    <property type="term" value="F:DNA binding"/>
    <property type="evidence" value="ECO:0007669"/>
    <property type="project" value="InterPro"/>
</dbReference>
<evidence type="ECO:0000313" key="3">
    <source>
        <dbReference type="Proteomes" id="UP000011932"/>
    </source>
</evidence>
<gene>
    <name evidence="2" type="ORF">A11S_1668</name>
</gene>
<dbReference type="STRING" id="349215.A11S_1668"/>
<dbReference type="PANTHER" id="PTHR33677:SF3">
    <property type="entry name" value="COPPER-SENSING TRANSCRIPTIONAL REPRESSOR RICR"/>
    <property type="match status" value="1"/>
</dbReference>
<dbReference type="GO" id="GO:0046872">
    <property type="term" value="F:metal ion binding"/>
    <property type="evidence" value="ECO:0007669"/>
    <property type="project" value="InterPro"/>
</dbReference>
<evidence type="ECO:0008006" key="4">
    <source>
        <dbReference type="Google" id="ProtNLM"/>
    </source>
</evidence>
<comment type="similarity">
    <text evidence="1">Belongs to the FrmR/RcnR family.</text>
</comment>
<dbReference type="OrthoDB" id="9811244at2"/>
<protein>
    <recommendedName>
        <fullName evidence="4">Repressor CsoR of the copZA operon</fullName>
    </recommendedName>
</protein>
<dbReference type="HOGENOM" id="CLU_130332_2_3_5"/>
<dbReference type="GO" id="GO:0045892">
    <property type="term" value="P:negative regulation of DNA-templated transcription"/>
    <property type="evidence" value="ECO:0007669"/>
    <property type="project" value="UniProtKB-ARBA"/>
</dbReference>
<dbReference type="Proteomes" id="UP000011932">
    <property type="component" value="Chromosome"/>
</dbReference>
<name>M4VK86_9BACT</name>
<dbReference type="Pfam" id="PF02583">
    <property type="entry name" value="Trns_repr_metal"/>
    <property type="match status" value="1"/>
</dbReference>
<dbReference type="AlphaFoldDB" id="M4VK86"/>
<dbReference type="Gene3D" id="1.20.58.1000">
    <property type="entry name" value="Metal-sensitive repressor, helix protomer"/>
    <property type="match status" value="1"/>
</dbReference>
<dbReference type="KEGG" id="man:A11S_1668"/>
<reference evidence="2 3" key="1">
    <citation type="journal article" date="2013" name="ISME J.">
        <title>By their genes ye shall know them: genomic signatures of predatory bacteria.</title>
        <authorList>
            <person name="Pasternak Z."/>
            <person name="Pietrokovski S."/>
            <person name="Rotem O."/>
            <person name="Gophna U."/>
            <person name="Lurie-Weinberger M.N."/>
            <person name="Jurkevitch E."/>
        </authorList>
    </citation>
    <scope>NUCLEOTIDE SEQUENCE [LARGE SCALE GENOMIC DNA]</scope>
    <source>
        <strain evidence="2">EPB</strain>
    </source>
</reference>
<dbReference type="InterPro" id="IPR038390">
    <property type="entry name" value="Metal_Tscrpt_repr_sf"/>
</dbReference>
<proteinExistence type="inferred from homology"/>
<evidence type="ECO:0000256" key="1">
    <source>
        <dbReference type="ARBA" id="ARBA00005260"/>
    </source>
</evidence>
<sequence>MSDTAHPHEHAAHTDQIPRLNRIAGQVEGVKKMIVEERYCPDIITQLRAIRAAIKTIEANILERHLHSCVAGTIASGDKDEAATMIEEIKDLFKRFELD</sequence>
<accession>M4VK86</accession>
<evidence type="ECO:0000313" key="2">
    <source>
        <dbReference type="EMBL" id="AGH98471.1"/>
    </source>
</evidence>
<dbReference type="CDD" id="cd10148">
    <property type="entry name" value="CsoR-like_DUF156"/>
    <property type="match status" value="1"/>
</dbReference>
<organism evidence="2 3">
    <name type="scientific">Micavibrio aeruginosavorus EPB</name>
    <dbReference type="NCBI Taxonomy" id="349215"/>
    <lineage>
        <taxon>Bacteria</taxon>
        <taxon>Pseudomonadati</taxon>
        <taxon>Bdellovibrionota</taxon>
        <taxon>Bdellovibrionia</taxon>
        <taxon>Bdellovibrionales</taxon>
        <taxon>Pseudobdellovibrionaceae</taxon>
        <taxon>Micavibrio</taxon>
    </lineage>
</organism>
<dbReference type="InterPro" id="IPR003735">
    <property type="entry name" value="Metal_Tscrpt_repr"/>
</dbReference>
<dbReference type="RefSeq" id="WP_015468002.1">
    <property type="nucleotide sequence ID" value="NC_020812.1"/>
</dbReference>
<dbReference type="PANTHER" id="PTHR33677">
    <property type="entry name" value="TRANSCRIPTIONAL REPRESSOR FRMR-RELATED"/>
    <property type="match status" value="1"/>
</dbReference>